<keyword evidence="5 8" id="KW-1133">Transmembrane helix</keyword>
<evidence type="ECO:0000313" key="11">
    <source>
        <dbReference type="Proteomes" id="UP000177998"/>
    </source>
</evidence>
<feature type="transmembrane region" description="Helical" evidence="8">
    <location>
        <begin position="252"/>
        <end position="275"/>
    </location>
</feature>
<feature type="transmembrane region" description="Helical" evidence="8">
    <location>
        <begin position="468"/>
        <end position="486"/>
    </location>
</feature>
<keyword evidence="3" id="KW-0677">Repeat</keyword>
<dbReference type="InterPro" id="IPR007016">
    <property type="entry name" value="O-antigen_ligase-rel_domated"/>
</dbReference>
<dbReference type="InterPro" id="IPR013105">
    <property type="entry name" value="TPR_2"/>
</dbReference>
<evidence type="ECO:0000256" key="7">
    <source>
        <dbReference type="PROSITE-ProRule" id="PRU00339"/>
    </source>
</evidence>
<dbReference type="AlphaFoldDB" id="A0A1F6FX20"/>
<accession>A0A1F6FX20</accession>
<dbReference type="PANTHER" id="PTHR37422:SF13">
    <property type="entry name" value="LIPOPOLYSACCHARIDE BIOSYNTHESIS PROTEIN PA4999-RELATED"/>
    <property type="match status" value="1"/>
</dbReference>
<dbReference type="GO" id="GO:0016020">
    <property type="term" value="C:membrane"/>
    <property type="evidence" value="ECO:0007669"/>
    <property type="project" value="UniProtKB-SubCell"/>
</dbReference>
<dbReference type="SMART" id="SM00028">
    <property type="entry name" value="TPR"/>
    <property type="match status" value="1"/>
</dbReference>
<feature type="transmembrane region" description="Helical" evidence="8">
    <location>
        <begin position="154"/>
        <end position="176"/>
    </location>
</feature>
<feature type="transmembrane region" description="Helical" evidence="8">
    <location>
        <begin position="124"/>
        <end position="142"/>
    </location>
</feature>
<reference evidence="10 11" key="1">
    <citation type="journal article" date="2016" name="Nat. Commun.">
        <title>Thousands of microbial genomes shed light on interconnected biogeochemical processes in an aquifer system.</title>
        <authorList>
            <person name="Anantharaman K."/>
            <person name="Brown C.T."/>
            <person name="Hug L.A."/>
            <person name="Sharon I."/>
            <person name="Castelle C.J."/>
            <person name="Probst A.J."/>
            <person name="Thomas B.C."/>
            <person name="Singh A."/>
            <person name="Wilkins M.J."/>
            <person name="Karaoz U."/>
            <person name="Brodie E.L."/>
            <person name="Williams K.H."/>
            <person name="Hubbard S.S."/>
            <person name="Banfield J.F."/>
        </authorList>
    </citation>
    <scope>NUCLEOTIDE SEQUENCE [LARGE SCALE GENOMIC DNA]</scope>
</reference>
<proteinExistence type="predicted"/>
<sequence>MGNTALFLYFLISLYVLFSFMLFLFLACRLPAACLPPACRLPAACLPVGRVGRLIVFCVLVFSVFLVFLFICSLYYKIKLMNGINAKLARYLRYGLWACLYLTLATPLLIGAKFLFPFISLKTFYFRIIVEAALFIYFLLVLVDANYRPRFNKLVRSILIFCAVVFLTGLAGVNFYRSFWGTIERGEGILTISHLIFFCFLLSQILRTRQQWLNYFSASIFVSFLVGLYAIAQEYTQISWIINTGGGRLSSTVGNAAYLGAYSLGHFWLCLLLFFERKKIFWRILFGLLTAFELYVLWQSETRGALIALISTLILLLILVPLFHRQNKVKAISLCLLAFLVFGSVFVWGSRHSEWIKKSNTLNRVANISVKDITTQSRLLAWDSSWRGWRDRFLIGYGWENYNVAFNKYFHAEIFKDNGSQIWFDRAHNTVFDVAVASGLIGLLVYLSIFAISFYYLAKFTIKDRGNLWIYLVAGAFLLAHFIQNIFVFDCLATYIMLFMVLGFVGFVINKHQDNYPPAKPVSKSTKRSLAFAPIGLVVFILALLNFNLLPAKANLIALDGMKDFYANRLDSGLNRLKQAIGLDTYQTPEIRQKLADNIISLSRFGNAEDDAQNKNRLQLAIDETKNNIESAPLDVQNYLYLMILYNATSHFDVALPDQVIKVGEEALKLSPTRPQIYFEMGQALISLRKFKEGVSYFQKAVALNPENLDSRWLLLTAYIITGQNQEAELEYQTMVRYGLVEIPVNLERLAGLYQMSKNYFALAKIYDKLVQLEPRKTEYWLKLADAYKNAGDLAAYNRVIELIIEQNPKTSSTTSRALLDKK</sequence>
<feature type="transmembrane region" description="Helical" evidence="8">
    <location>
        <begin position="280"/>
        <end position="298"/>
    </location>
</feature>
<evidence type="ECO:0000313" key="10">
    <source>
        <dbReference type="EMBL" id="OGG90404.1"/>
    </source>
</evidence>
<evidence type="ECO:0000256" key="1">
    <source>
        <dbReference type="ARBA" id="ARBA00004141"/>
    </source>
</evidence>
<feature type="transmembrane region" description="Helical" evidence="8">
    <location>
        <begin position="331"/>
        <end position="349"/>
    </location>
</feature>
<dbReference type="PANTHER" id="PTHR37422">
    <property type="entry name" value="TEICHURONIC ACID BIOSYNTHESIS PROTEIN TUAE"/>
    <property type="match status" value="1"/>
</dbReference>
<feature type="domain" description="O-antigen ligase-related" evidence="9">
    <location>
        <begin position="295"/>
        <end position="447"/>
    </location>
</feature>
<dbReference type="Pfam" id="PF07719">
    <property type="entry name" value="TPR_2"/>
    <property type="match status" value="1"/>
</dbReference>
<feature type="transmembrane region" description="Helical" evidence="8">
    <location>
        <begin position="492"/>
        <end position="509"/>
    </location>
</feature>
<gene>
    <name evidence="10" type="ORF">A3H55_03525</name>
</gene>
<comment type="subcellular location">
    <subcellularLocation>
        <location evidence="1">Membrane</location>
        <topology evidence="1">Multi-pass membrane protein</topology>
    </subcellularLocation>
</comment>
<feature type="transmembrane region" description="Helical" evidence="8">
    <location>
        <begin position="530"/>
        <end position="550"/>
    </location>
</feature>
<dbReference type="Gene3D" id="1.25.40.10">
    <property type="entry name" value="Tetratricopeptide repeat domain"/>
    <property type="match status" value="1"/>
</dbReference>
<dbReference type="Proteomes" id="UP000177998">
    <property type="component" value="Unassembled WGS sequence"/>
</dbReference>
<feature type="transmembrane region" description="Helical" evidence="8">
    <location>
        <begin position="96"/>
        <end position="118"/>
    </location>
</feature>
<keyword evidence="6 8" id="KW-0472">Membrane</keyword>
<feature type="transmembrane region" description="Helical" evidence="8">
    <location>
        <begin position="7"/>
        <end position="27"/>
    </location>
</feature>
<keyword evidence="2 8" id="KW-0812">Transmembrane</keyword>
<feature type="transmembrane region" description="Helical" evidence="8">
    <location>
        <begin position="434"/>
        <end position="456"/>
    </location>
</feature>
<feature type="transmembrane region" description="Helical" evidence="8">
    <location>
        <begin position="54"/>
        <end position="76"/>
    </location>
</feature>
<evidence type="ECO:0000256" key="3">
    <source>
        <dbReference type="ARBA" id="ARBA00022737"/>
    </source>
</evidence>
<feature type="transmembrane region" description="Helical" evidence="8">
    <location>
        <begin position="213"/>
        <end position="232"/>
    </location>
</feature>
<dbReference type="STRING" id="1798564.A3H55_03525"/>
<evidence type="ECO:0000256" key="6">
    <source>
        <dbReference type="ARBA" id="ARBA00023136"/>
    </source>
</evidence>
<dbReference type="InterPro" id="IPR051533">
    <property type="entry name" value="WaaL-like"/>
</dbReference>
<dbReference type="EMBL" id="MFMZ01000048">
    <property type="protein sequence ID" value="OGG90404.1"/>
    <property type="molecule type" value="Genomic_DNA"/>
</dbReference>
<dbReference type="PROSITE" id="PS50293">
    <property type="entry name" value="TPR_REGION"/>
    <property type="match status" value="1"/>
</dbReference>
<evidence type="ECO:0000259" key="9">
    <source>
        <dbReference type="Pfam" id="PF04932"/>
    </source>
</evidence>
<dbReference type="SUPFAM" id="SSF48452">
    <property type="entry name" value="TPR-like"/>
    <property type="match status" value="1"/>
</dbReference>
<feature type="repeat" description="TPR" evidence="7">
    <location>
        <begin position="675"/>
        <end position="708"/>
    </location>
</feature>
<evidence type="ECO:0000256" key="2">
    <source>
        <dbReference type="ARBA" id="ARBA00022692"/>
    </source>
</evidence>
<comment type="caution">
    <text evidence="10">The sequence shown here is derived from an EMBL/GenBank/DDBJ whole genome shotgun (WGS) entry which is preliminary data.</text>
</comment>
<evidence type="ECO:0000256" key="8">
    <source>
        <dbReference type="SAM" id="Phobius"/>
    </source>
</evidence>
<dbReference type="PROSITE" id="PS50005">
    <property type="entry name" value="TPR"/>
    <property type="match status" value="1"/>
</dbReference>
<protein>
    <recommendedName>
        <fullName evidence="9">O-antigen ligase-related domain-containing protein</fullName>
    </recommendedName>
</protein>
<dbReference type="Pfam" id="PF04932">
    <property type="entry name" value="Wzy_C"/>
    <property type="match status" value="1"/>
</dbReference>
<feature type="transmembrane region" description="Helical" evidence="8">
    <location>
        <begin position="188"/>
        <end position="206"/>
    </location>
</feature>
<dbReference type="InterPro" id="IPR011990">
    <property type="entry name" value="TPR-like_helical_dom_sf"/>
</dbReference>
<organism evidence="10 11">
    <name type="scientific">Candidatus Kuenenbacteria bacterium RIFCSPLOWO2_02_FULL_42_16</name>
    <dbReference type="NCBI Taxonomy" id="1798564"/>
    <lineage>
        <taxon>Bacteria</taxon>
        <taxon>Candidatus Kueneniibacteriota</taxon>
    </lineage>
</organism>
<evidence type="ECO:0000256" key="4">
    <source>
        <dbReference type="ARBA" id="ARBA00022803"/>
    </source>
</evidence>
<name>A0A1F6FX20_9BACT</name>
<feature type="transmembrane region" description="Helical" evidence="8">
    <location>
        <begin position="304"/>
        <end position="324"/>
    </location>
</feature>
<keyword evidence="4 7" id="KW-0802">TPR repeat</keyword>
<evidence type="ECO:0000256" key="5">
    <source>
        <dbReference type="ARBA" id="ARBA00022989"/>
    </source>
</evidence>
<dbReference type="InterPro" id="IPR019734">
    <property type="entry name" value="TPR_rpt"/>
</dbReference>